<dbReference type="Pfam" id="PF20684">
    <property type="entry name" value="Fung_rhodopsin"/>
    <property type="match status" value="1"/>
</dbReference>
<keyword evidence="2 7" id="KW-0812">Transmembrane</keyword>
<evidence type="ECO:0000259" key="8">
    <source>
        <dbReference type="Pfam" id="PF20684"/>
    </source>
</evidence>
<evidence type="ECO:0000256" key="6">
    <source>
        <dbReference type="SAM" id="MobiDB-lite"/>
    </source>
</evidence>
<evidence type="ECO:0000313" key="10">
    <source>
        <dbReference type="Proteomes" id="UP000078237"/>
    </source>
</evidence>
<sequence>MSSRDSTIVAAASPPPGVTPNFENPESISYQLIIVAVVFPLLALCFLIPRLYSAAFIIRKWHPDDYLIVIGFTIGLANSLVCIVQSTMGMGNHMWELPVDTFKAVMKVGMIGGPMTYNLCTLFVKLSILLFYLRFSIEREFRMAVYVVVFVTVGYTLPNAFLFLYICQPMAFYWDWAIPNGWCINQQDIFDAANILNMVTDFAILLLPIWMLRPLQQPILKKIGVTLILMTGGFVCAISTMRTVTAMQGADAAAADITWHYPTNLIWCIVEEFVGVICACLPCLKAFVKHFFPNLFLFNLTFEHPLNTSALLTDNASTHTENNNNNNNQNPDVGDGRRAWWRRKAVAAAAEDPAASAVENIGSTEKAMGSEESDVGHIEMGRERDTASATATSGVTDVEKKT</sequence>
<evidence type="ECO:0000256" key="4">
    <source>
        <dbReference type="ARBA" id="ARBA00023136"/>
    </source>
</evidence>
<protein>
    <recommendedName>
        <fullName evidence="8">Rhodopsin domain-containing protein</fullName>
    </recommendedName>
</protein>
<gene>
    <name evidence="9" type="ORF">MMYC01_205389</name>
</gene>
<dbReference type="PANTHER" id="PTHR33048">
    <property type="entry name" value="PTH11-LIKE INTEGRAL MEMBRANE PROTEIN (AFU_ORTHOLOGUE AFUA_5G11245)"/>
    <property type="match status" value="1"/>
</dbReference>
<comment type="similarity">
    <text evidence="5">Belongs to the SAT4 family.</text>
</comment>
<reference evidence="9 10" key="1">
    <citation type="journal article" date="2016" name="Genome Announc.">
        <title>Genome Sequence of Madurella mycetomatis mm55, Isolated from a Human Mycetoma Case in Sudan.</title>
        <authorList>
            <person name="Smit S."/>
            <person name="Derks M.F."/>
            <person name="Bervoets S."/>
            <person name="Fahal A."/>
            <person name="van Leeuwen W."/>
            <person name="van Belkum A."/>
            <person name="van de Sande W.W."/>
        </authorList>
    </citation>
    <scope>NUCLEOTIDE SEQUENCE [LARGE SCALE GENOMIC DNA]</scope>
    <source>
        <strain evidence="10">mm55</strain>
    </source>
</reference>
<evidence type="ECO:0000256" key="7">
    <source>
        <dbReference type="SAM" id="Phobius"/>
    </source>
</evidence>
<feature type="transmembrane region" description="Helical" evidence="7">
    <location>
        <begin position="108"/>
        <end position="133"/>
    </location>
</feature>
<feature type="transmembrane region" description="Helical" evidence="7">
    <location>
        <begin position="145"/>
        <end position="166"/>
    </location>
</feature>
<evidence type="ECO:0000256" key="5">
    <source>
        <dbReference type="ARBA" id="ARBA00038359"/>
    </source>
</evidence>
<dbReference type="InterPro" id="IPR052337">
    <property type="entry name" value="SAT4-like"/>
</dbReference>
<keyword evidence="3 7" id="KW-1133">Transmembrane helix</keyword>
<feature type="transmembrane region" description="Helical" evidence="7">
    <location>
        <begin position="264"/>
        <end position="284"/>
    </location>
</feature>
<feature type="compositionally biased region" description="Basic and acidic residues" evidence="6">
    <location>
        <begin position="374"/>
        <end position="386"/>
    </location>
</feature>
<name>A0A175W058_9PEZI</name>
<dbReference type="Proteomes" id="UP000078237">
    <property type="component" value="Unassembled WGS sequence"/>
</dbReference>
<evidence type="ECO:0000313" key="9">
    <source>
        <dbReference type="EMBL" id="KXX77088.1"/>
    </source>
</evidence>
<keyword evidence="10" id="KW-1185">Reference proteome</keyword>
<comment type="caution">
    <text evidence="9">The sequence shown here is derived from an EMBL/GenBank/DDBJ whole genome shotgun (WGS) entry which is preliminary data.</text>
</comment>
<feature type="domain" description="Rhodopsin" evidence="8">
    <location>
        <begin position="50"/>
        <end position="289"/>
    </location>
</feature>
<evidence type="ECO:0000256" key="2">
    <source>
        <dbReference type="ARBA" id="ARBA00022692"/>
    </source>
</evidence>
<evidence type="ECO:0000256" key="1">
    <source>
        <dbReference type="ARBA" id="ARBA00004141"/>
    </source>
</evidence>
<dbReference type="VEuPathDB" id="FungiDB:MMYC01_205389"/>
<feature type="transmembrane region" description="Helical" evidence="7">
    <location>
        <begin position="195"/>
        <end position="212"/>
    </location>
</feature>
<organism evidence="9 10">
    <name type="scientific">Madurella mycetomatis</name>
    <dbReference type="NCBI Taxonomy" id="100816"/>
    <lineage>
        <taxon>Eukaryota</taxon>
        <taxon>Fungi</taxon>
        <taxon>Dikarya</taxon>
        <taxon>Ascomycota</taxon>
        <taxon>Pezizomycotina</taxon>
        <taxon>Sordariomycetes</taxon>
        <taxon>Sordariomycetidae</taxon>
        <taxon>Sordariales</taxon>
        <taxon>Sordariales incertae sedis</taxon>
        <taxon>Madurella</taxon>
    </lineage>
</organism>
<proteinExistence type="inferred from homology"/>
<dbReference type="AlphaFoldDB" id="A0A175W058"/>
<feature type="transmembrane region" description="Helical" evidence="7">
    <location>
        <begin position="28"/>
        <end position="47"/>
    </location>
</feature>
<dbReference type="PANTHER" id="PTHR33048:SF47">
    <property type="entry name" value="INTEGRAL MEMBRANE PROTEIN-RELATED"/>
    <property type="match status" value="1"/>
</dbReference>
<feature type="region of interest" description="Disordered" evidence="6">
    <location>
        <begin position="353"/>
        <end position="402"/>
    </location>
</feature>
<evidence type="ECO:0000256" key="3">
    <source>
        <dbReference type="ARBA" id="ARBA00022989"/>
    </source>
</evidence>
<comment type="subcellular location">
    <subcellularLocation>
        <location evidence="1">Membrane</location>
        <topology evidence="1">Multi-pass membrane protein</topology>
    </subcellularLocation>
</comment>
<dbReference type="EMBL" id="LCTW02000177">
    <property type="protein sequence ID" value="KXX77088.1"/>
    <property type="molecule type" value="Genomic_DNA"/>
</dbReference>
<dbReference type="OrthoDB" id="10017208at2759"/>
<dbReference type="STRING" id="100816.A0A175W058"/>
<feature type="region of interest" description="Disordered" evidence="6">
    <location>
        <begin position="317"/>
        <end position="336"/>
    </location>
</feature>
<accession>A0A175W058</accession>
<dbReference type="InterPro" id="IPR049326">
    <property type="entry name" value="Rhodopsin_dom_fungi"/>
</dbReference>
<feature type="transmembrane region" description="Helical" evidence="7">
    <location>
        <begin position="67"/>
        <end position="88"/>
    </location>
</feature>
<dbReference type="GO" id="GO:0016020">
    <property type="term" value="C:membrane"/>
    <property type="evidence" value="ECO:0007669"/>
    <property type="project" value="UniProtKB-SubCell"/>
</dbReference>
<feature type="transmembrane region" description="Helical" evidence="7">
    <location>
        <begin position="224"/>
        <end position="244"/>
    </location>
</feature>
<keyword evidence="4 7" id="KW-0472">Membrane</keyword>